<dbReference type="EMBL" id="KB201239">
    <property type="protein sequence ID" value="ESO98560.1"/>
    <property type="molecule type" value="Genomic_DNA"/>
</dbReference>
<dbReference type="STRING" id="225164.V4AUF0"/>
<dbReference type="Proteomes" id="UP000030746">
    <property type="component" value="Unassembled WGS sequence"/>
</dbReference>
<dbReference type="KEGG" id="lgi:LOTGIDRAFT_174155"/>
<sequence>MSWKPVDSRSNSHTNVPDYEKMLHNPHYSGWGEKEDNVHPVRSRSPPTSQYHPENTTHEPRIYQPSKYNLVSGGGSHYDSTYRDYSAPTREGTVQYLSSDGYEKVGHKTDYGFKTLPSYQSEVPHQTSSYSGGHNYRTLPLRSNPNDLVYRTPVKSSIHEERNHPPAQGYVHRDDHPGTSLHSTSNLRHSTGDLRHWQQLHQEQLLHQHIETQALYDKPASVSIDNLFKQLSLKEEDVSRWEPIRRAADGIIQEKNMIIEKLKNRILQLEEDCSLNETRLKHALINQDDTGDTLHHKIQFSRLIRLIRLIRLVYMA</sequence>
<dbReference type="HOGENOM" id="CLU_880785_0_0_1"/>
<feature type="region of interest" description="Disordered" evidence="2">
    <location>
        <begin position="1"/>
        <end position="60"/>
    </location>
</feature>
<proteinExistence type="predicted"/>
<feature type="compositionally biased region" description="Polar residues" evidence="2">
    <location>
        <begin position="45"/>
        <end position="54"/>
    </location>
</feature>
<evidence type="ECO:0000313" key="4">
    <source>
        <dbReference type="Proteomes" id="UP000030746"/>
    </source>
</evidence>
<evidence type="ECO:0000313" key="3">
    <source>
        <dbReference type="EMBL" id="ESO98560.1"/>
    </source>
</evidence>
<evidence type="ECO:0000256" key="1">
    <source>
        <dbReference type="SAM" id="Coils"/>
    </source>
</evidence>
<reference evidence="3 4" key="1">
    <citation type="journal article" date="2013" name="Nature">
        <title>Insights into bilaterian evolution from three spiralian genomes.</title>
        <authorList>
            <person name="Simakov O."/>
            <person name="Marletaz F."/>
            <person name="Cho S.J."/>
            <person name="Edsinger-Gonzales E."/>
            <person name="Havlak P."/>
            <person name="Hellsten U."/>
            <person name="Kuo D.H."/>
            <person name="Larsson T."/>
            <person name="Lv J."/>
            <person name="Arendt D."/>
            <person name="Savage R."/>
            <person name="Osoegawa K."/>
            <person name="de Jong P."/>
            <person name="Grimwood J."/>
            <person name="Chapman J.A."/>
            <person name="Shapiro H."/>
            <person name="Aerts A."/>
            <person name="Otillar R.P."/>
            <person name="Terry A.Y."/>
            <person name="Boore J.L."/>
            <person name="Grigoriev I.V."/>
            <person name="Lindberg D.R."/>
            <person name="Seaver E.C."/>
            <person name="Weisblat D.A."/>
            <person name="Putnam N.H."/>
            <person name="Rokhsar D.S."/>
        </authorList>
    </citation>
    <scope>NUCLEOTIDE SEQUENCE [LARGE SCALE GENOMIC DNA]</scope>
</reference>
<feature type="region of interest" description="Disordered" evidence="2">
    <location>
        <begin position="158"/>
        <end position="188"/>
    </location>
</feature>
<dbReference type="CTD" id="20242644"/>
<dbReference type="AlphaFoldDB" id="V4AUF0"/>
<dbReference type="OrthoDB" id="5972981at2759"/>
<accession>V4AUF0</accession>
<dbReference type="GeneID" id="20242644"/>
<dbReference type="RefSeq" id="XP_009050736.1">
    <property type="nucleotide sequence ID" value="XM_009052488.1"/>
</dbReference>
<gene>
    <name evidence="3" type="ORF">LOTGIDRAFT_174155</name>
</gene>
<evidence type="ECO:0000256" key="2">
    <source>
        <dbReference type="SAM" id="MobiDB-lite"/>
    </source>
</evidence>
<keyword evidence="4" id="KW-1185">Reference proteome</keyword>
<dbReference type="PANTHER" id="PTHR31075">
    <property type="entry name" value="CENTROSOMAL PROTEIN OF 85 KDA"/>
    <property type="match status" value="1"/>
</dbReference>
<protein>
    <submittedName>
        <fullName evidence="3">Uncharacterized protein</fullName>
    </submittedName>
</protein>
<organism evidence="3 4">
    <name type="scientific">Lottia gigantea</name>
    <name type="common">Giant owl limpet</name>
    <dbReference type="NCBI Taxonomy" id="225164"/>
    <lineage>
        <taxon>Eukaryota</taxon>
        <taxon>Metazoa</taxon>
        <taxon>Spiralia</taxon>
        <taxon>Lophotrochozoa</taxon>
        <taxon>Mollusca</taxon>
        <taxon>Gastropoda</taxon>
        <taxon>Patellogastropoda</taxon>
        <taxon>Lottioidea</taxon>
        <taxon>Lottiidae</taxon>
        <taxon>Lottia</taxon>
    </lineage>
</organism>
<feature type="coiled-coil region" evidence="1">
    <location>
        <begin position="252"/>
        <end position="279"/>
    </location>
</feature>
<name>V4AUF0_LOTGI</name>
<dbReference type="InterPro" id="IPR040210">
    <property type="entry name" value="Cep85/Cep85L"/>
</dbReference>
<dbReference type="GO" id="GO:0005813">
    <property type="term" value="C:centrosome"/>
    <property type="evidence" value="ECO:0007669"/>
    <property type="project" value="TreeGrafter"/>
</dbReference>
<dbReference type="PANTHER" id="PTHR31075:SF4">
    <property type="entry name" value="CENTROSOMAL PROTEIN OF 85 KDA"/>
    <property type="match status" value="1"/>
</dbReference>
<keyword evidence="1" id="KW-0175">Coiled coil</keyword>